<dbReference type="GO" id="GO:0016787">
    <property type="term" value="F:hydrolase activity"/>
    <property type="evidence" value="ECO:0007669"/>
    <property type="project" value="UniProtKB-KW"/>
</dbReference>
<dbReference type="PANTHER" id="PTHR33445:SF1">
    <property type="entry name" value="ATP SYNTHASE SUBUNIT B"/>
    <property type="match status" value="1"/>
</dbReference>
<accession>A0A0C1U1G1</accession>
<evidence type="ECO:0000256" key="1">
    <source>
        <dbReference type="ARBA" id="ARBA00005513"/>
    </source>
</evidence>
<dbReference type="NCBIfam" id="NF009992">
    <property type="entry name" value="PRK13461.1"/>
    <property type="match status" value="1"/>
</dbReference>
<comment type="caution">
    <text evidence="16">The sequence shown here is derived from an EMBL/GenBank/DDBJ whole genome shotgun (WGS) entry which is preliminary data.</text>
</comment>
<keyword evidence="9 13" id="KW-0472">Membrane</keyword>
<proteinExistence type="inferred from homology"/>
<name>A0A0C1U1G1_9CLOT</name>
<evidence type="ECO:0000256" key="3">
    <source>
        <dbReference type="ARBA" id="ARBA00022475"/>
    </source>
</evidence>
<evidence type="ECO:0000256" key="8">
    <source>
        <dbReference type="ARBA" id="ARBA00023065"/>
    </source>
</evidence>
<dbReference type="HAMAP" id="MF_01398">
    <property type="entry name" value="ATP_synth_b_bprime"/>
    <property type="match status" value="1"/>
</dbReference>
<dbReference type="GO" id="GO:0046933">
    <property type="term" value="F:proton-transporting ATP synthase activity, rotational mechanism"/>
    <property type="evidence" value="ECO:0007669"/>
    <property type="project" value="UniProtKB-UniRule"/>
</dbReference>
<comment type="function">
    <text evidence="13">Component of the F(0) channel, it forms part of the peripheral stalk, linking F(1) to F(0).</text>
</comment>
<evidence type="ECO:0000256" key="9">
    <source>
        <dbReference type="ARBA" id="ARBA00023136"/>
    </source>
</evidence>
<keyword evidence="8 13" id="KW-0406">Ion transport</keyword>
<dbReference type="GO" id="GO:0046961">
    <property type="term" value="F:proton-transporting ATPase activity, rotational mechanism"/>
    <property type="evidence" value="ECO:0007669"/>
    <property type="project" value="TreeGrafter"/>
</dbReference>
<keyword evidence="3 13" id="KW-1003">Cell membrane</keyword>
<evidence type="ECO:0000256" key="4">
    <source>
        <dbReference type="ARBA" id="ARBA00022547"/>
    </source>
</evidence>
<dbReference type="RefSeq" id="WP_039635226.1">
    <property type="nucleotide sequence ID" value="NZ_AYSO01000019.1"/>
</dbReference>
<evidence type="ECO:0000256" key="12">
    <source>
        <dbReference type="ARBA" id="ARBA00037847"/>
    </source>
</evidence>
<dbReference type="PANTHER" id="PTHR33445">
    <property type="entry name" value="ATP SYNTHASE SUBUNIT B', CHLOROPLASTIC"/>
    <property type="match status" value="1"/>
</dbReference>
<evidence type="ECO:0000256" key="14">
    <source>
        <dbReference type="RuleBase" id="RU003848"/>
    </source>
</evidence>
<evidence type="ECO:0000256" key="7">
    <source>
        <dbReference type="ARBA" id="ARBA00022989"/>
    </source>
</evidence>
<feature type="transmembrane region" description="Helical" evidence="13">
    <location>
        <begin position="6"/>
        <end position="27"/>
    </location>
</feature>
<keyword evidence="7 13" id="KW-1133">Transmembrane helix</keyword>
<comment type="subunit">
    <text evidence="13">F-type ATPases have 2 components, F(1) - the catalytic core - and F(0) - the membrane proton channel. F(1) has five subunits: alpha(3), beta(3), gamma(1), delta(1), epsilon(1). F(0) has three main subunits: a(1), b(2) and c(10-14). The alpha and beta chains form an alternating ring which encloses part of the gamma chain. F(1) is attached to F(0) by a central stalk formed by the gamma and epsilon chains, while a peripheral stalk is formed by the delta and b chains.</text>
</comment>
<comment type="function">
    <text evidence="11 13">F(1)F(0) ATP synthase produces ATP from ADP in the presence of a proton or sodium gradient. F-type ATPases consist of two structural domains, F(1) containing the extramembraneous catalytic core and F(0) containing the membrane proton channel, linked together by a central stalk and a peripheral stalk. During catalysis, ATP synthesis in the catalytic domain of F(1) is coupled via a rotary mechanism of the central stalk subunits to proton translocation.</text>
</comment>
<keyword evidence="10 13" id="KW-0066">ATP synthesis</keyword>
<dbReference type="InterPro" id="IPR002146">
    <property type="entry name" value="ATP_synth_b/b'su_bac/chlpt"/>
</dbReference>
<comment type="similarity">
    <text evidence="1 13 14">Belongs to the ATPase B chain family.</text>
</comment>
<feature type="coiled-coil region" evidence="15">
    <location>
        <begin position="52"/>
        <end position="127"/>
    </location>
</feature>
<protein>
    <recommendedName>
        <fullName evidence="13">ATP synthase subunit b</fullName>
    </recommendedName>
    <alternativeName>
        <fullName evidence="13">ATP synthase F(0) sector subunit b</fullName>
    </alternativeName>
    <alternativeName>
        <fullName evidence="13">ATPase subunit I</fullName>
    </alternativeName>
    <alternativeName>
        <fullName evidence="13">F-type ATPase subunit b</fullName>
        <shortName evidence="13">F-ATPase subunit b</shortName>
    </alternativeName>
</protein>
<evidence type="ECO:0000256" key="10">
    <source>
        <dbReference type="ARBA" id="ARBA00023310"/>
    </source>
</evidence>
<dbReference type="EMBL" id="AYSO01000019">
    <property type="protein sequence ID" value="KIE45338.1"/>
    <property type="molecule type" value="Genomic_DNA"/>
</dbReference>
<dbReference type="OrthoDB" id="9795863at2"/>
<keyword evidence="16" id="KW-0378">Hydrolase</keyword>
<keyword evidence="4 13" id="KW-0138">CF(0)</keyword>
<dbReference type="Proteomes" id="UP000031366">
    <property type="component" value="Unassembled WGS sequence"/>
</dbReference>
<dbReference type="InterPro" id="IPR005864">
    <property type="entry name" value="ATP_synth_F0_bsu_bac"/>
</dbReference>
<reference evidence="16 17" key="1">
    <citation type="journal article" date="2015" name="Infect. Genet. Evol.">
        <title>Genomic sequences of six botulinum neurotoxin-producing strains representing three clostridial species illustrate the mobility and diversity of botulinum neurotoxin genes.</title>
        <authorList>
            <person name="Smith T.J."/>
            <person name="Hill K.K."/>
            <person name="Xie G."/>
            <person name="Foley B.T."/>
            <person name="Williamson C.H."/>
            <person name="Foster J.T."/>
            <person name="Johnson S.L."/>
            <person name="Chertkov O."/>
            <person name="Teshima H."/>
            <person name="Gibbons H.S."/>
            <person name="Johnsky L.A."/>
            <person name="Karavis M.A."/>
            <person name="Smith L.A."/>
        </authorList>
    </citation>
    <scope>NUCLEOTIDE SEQUENCE [LARGE SCALE GENOMIC DNA]</scope>
    <source>
        <strain evidence="16 17">CDC 2741</strain>
    </source>
</reference>
<dbReference type="InterPro" id="IPR050059">
    <property type="entry name" value="ATP_synthase_B_chain"/>
</dbReference>
<dbReference type="STRING" id="29341.RSJ17_21040"/>
<keyword evidence="17" id="KW-1185">Reference proteome</keyword>
<dbReference type="GO" id="GO:0012505">
    <property type="term" value="C:endomembrane system"/>
    <property type="evidence" value="ECO:0007669"/>
    <property type="project" value="UniProtKB-SubCell"/>
</dbReference>
<keyword evidence="2 13" id="KW-0813">Transport</keyword>
<dbReference type="CDD" id="cd06503">
    <property type="entry name" value="ATP-synt_Fo_b"/>
    <property type="match status" value="1"/>
</dbReference>
<evidence type="ECO:0000256" key="13">
    <source>
        <dbReference type="HAMAP-Rule" id="MF_01398"/>
    </source>
</evidence>
<organism evidence="16 17">
    <name type="scientific">Clostridium argentinense CDC 2741</name>
    <dbReference type="NCBI Taxonomy" id="1418104"/>
    <lineage>
        <taxon>Bacteria</taxon>
        <taxon>Bacillati</taxon>
        <taxon>Bacillota</taxon>
        <taxon>Clostridia</taxon>
        <taxon>Eubacteriales</taxon>
        <taxon>Clostridiaceae</taxon>
        <taxon>Clostridium</taxon>
    </lineage>
</organism>
<gene>
    <name evidence="13 16" type="primary">atpF</name>
    <name evidence="16" type="ORF">U732_2644</name>
</gene>
<keyword evidence="6 13" id="KW-0375">Hydrogen ion transport</keyword>
<evidence type="ECO:0000256" key="11">
    <source>
        <dbReference type="ARBA" id="ARBA00025198"/>
    </source>
</evidence>
<evidence type="ECO:0000256" key="15">
    <source>
        <dbReference type="SAM" id="Coils"/>
    </source>
</evidence>
<evidence type="ECO:0000256" key="2">
    <source>
        <dbReference type="ARBA" id="ARBA00022448"/>
    </source>
</evidence>
<dbReference type="GO" id="GO:0005886">
    <property type="term" value="C:plasma membrane"/>
    <property type="evidence" value="ECO:0007669"/>
    <property type="project" value="UniProtKB-SubCell"/>
</dbReference>
<keyword evidence="15" id="KW-0175">Coiled coil</keyword>
<dbReference type="GO" id="GO:0045259">
    <property type="term" value="C:proton-transporting ATP synthase complex"/>
    <property type="evidence" value="ECO:0007669"/>
    <property type="project" value="UniProtKB-KW"/>
</dbReference>
<comment type="subcellular location">
    <subcellularLocation>
        <location evidence="13">Cell membrane</location>
        <topology evidence="13">Single-pass membrane protein</topology>
    </subcellularLocation>
    <subcellularLocation>
        <location evidence="12">Endomembrane system</location>
        <topology evidence="12">Single-pass membrane protein</topology>
    </subcellularLocation>
</comment>
<dbReference type="Pfam" id="PF00430">
    <property type="entry name" value="ATP-synt_B"/>
    <property type="match status" value="1"/>
</dbReference>
<evidence type="ECO:0000256" key="5">
    <source>
        <dbReference type="ARBA" id="ARBA00022692"/>
    </source>
</evidence>
<evidence type="ECO:0000256" key="6">
    <source>
        <dbReference type="ARBA" id="ARBA00022781"/>
    </source>
</evidence>
<evidence type="ECO:0000313" key="16">
    <source>
        <dbReference type="EMBL" id="KIE45338.1"/>
    </source>
</evidence>
<keyword evidence="5 13" id="KW-0812">Transmembrane</keyword>
<sequence>MDINLSIVLAGTINFFIFFFILRKFVFKPTMEMIESRKQEVESSFAKAKFEESRVESLKIEQEEKVKRYKEEGQKLIETYKVKAERVYDEMIEEAKKEADIVRARAKQDIEREKRKAESEIKSQVIDLSLVLAEKALEKKIDEDEHKRLIDEFISKVGN</sequence>
<dbReference type="AlphaFoldDB" id="A0A0C1U1G1"/>
<dbReference type="NCBIfam" id="TIGR01144">
    <property type="entry name" value="ATP_synt_b"/>
    <property type="match status" value="1"/>
</dbReference>
<evidence type="ECO:0000313" key="17">
    <source>
        <dbReference type="Proteomes" id="UP000031366"/>
    </source>
</evidence>